<evidence type="ECO:0000313" key="2">
    <source>
        <dbReference type="Proteomes" id="UP000252172"/>
    </source>
</evidence>
<dbReference type="EMBL" id="QPIE01000007">
    <property type="protein sequence ID" value="RCU42293.1"/>
    <property type="molecule type" value="Genomic_DNA"/>
</dbReference>
<dbReference type="RefSeq" id="WP_114304394.1">
    <property type="nucleotide sequence ID" value="NZ_QPIE01000007.1"/>
</dbReference>
<comment type="caution">
    <text evidence="1">The sequence shown here is derived from an EMBL/GenBank/DDBJ whole genome shotgun (WGS) entry which is preliminary data.</text>
</comment>
<reference evidence="1 2" key="1">
    <citation type="submission" date="2018-07" db="EMBL/GenBank/DDBJ databases">
        <title>Chryseobacterium lacus sp. nov., isolated from lake water.</title>
        <authorList>
            <person name="Li C.-M."/>
        </authorList>
    </citation>
    <scope>NUCLEOTIDE SEQUENCE [LARGE SCALE GENOMIC DNA]</scope>
    <source>
        <strain evidence="1 2">YLOS41</strain>
    </source>
</reference>
<dbReference type="AlphaFoldDB" id="A0A368MWR9"/>
<dbReference type="Proteomes" id="UP000252172">
    <property type="component" value="Unassembled WGS sequence"/>
</dbReference>
<keyword evidence="2" id="KW-1185">Reference proteome</keyword>
<organism evidence="1 2">
    <name type="scientific">Chryseobacterium lacus</name>
    <dbReference type="NCBI Taxonomy" id="2058346"/>
    <lineage>
        <taxon>Bacteria</taxon>
        <taxon>Pseudomonadati</taxon>
        <taxon>Bacteroidota</taxon>
        <taxon>Flavobacteriia</taxon>
        <taxon>Flavobacteriales</taxon>
        <taxon>Weeksellaceae</taxon>
        <taxon>Chryseobacterium group</taxon>
        <taxon>Chryseobacterium</taxon>
    </lineage>
</organism>
<evidence type="ECO:0008006" key="3">
    <source>
        <dbReference type="Google" id="ProtNLM"/>
    </source>
</evidence>
<accession>A0A368MWR9</accession>
<dbReference type="OrthoDB" id="631303at2"/>
<protein>
    <recommendedName>
        <fullName evidence="3">DNA-directed DNA polymerase family A palm domain-containing protein</fullName>
    </recommendedName>
</protein>
<evidence type="ECO:0000313" key="1">
    <source>
        <dbReference type="EMBL" id="RCU42293.1"/>
    </source>
</evidence>
<sequence length="474" mass="54417">MDTITNGGNASENHHGYNSANLDARLNGISRCESRSSMFLYVPEKVDIDEILAENAPDFPVHKDELNYILSLISSIPSKNLKFLDSNGYTSINRKVLQKTIYKYRKCLDYLISQGILEESAQYIPGFKSKGVKFTQEYLSPLKAVEITKPTLLKSITGVRKKVDMPRTEELSFLKRNFDDLTIDVEGAIRDLSEMARKESEEGNCYAHERLNCRLHPILELHHKSFAFGVDTSGGRLHTPLTRLKSELRKHVTYKGESLFSIDVVNSQPFLTRALFFENNFIINKVMDKLFNGVPPASSIPIMILKMVREARLETDTKMYLKSISEGNFYEDFGKLLVDNGSLDPLLPAQELRKRAKDITFSSIYSPNEHIGFNPTIRIFADAFPTVYEMFKLTKTGKGKHNRFPLLLQKIESDLMLRVICKKINKTYPQIPLFTIHDSIITTEPYIETVRNFINKYTRKYIGKEPTLKIEKWE</sequence>
<gene>
    <name evidence="1" type="ORF">DQ356_10220</name>
</gene>
<name>A0A368MWR9_9FLAO</name>
<proteinExistence type="predicted"/>